<dbReference type="RefSeq" id="WP_315626149.1">
    <property type="nucleotide sequence ID" value="NZ_JAUHMF010000003.1"/>
</dbReference>
<keyword evidence="2" id="KW-1185">Reference proteome</keyword>
<dbReference type="EMBL" id="JAUHMF010000003">
    <property type="protein sequence ID" value="MDT8899429.1"/>
    <property type="molecule type" value="Genomic_DNA"/>
</dbReference>
<gene>
    <name evidence="1" type="ORF">QYE77_14285</name>
</gene>
<protein>
    <submittedName>
        <fullName evidence="1">Uncharacterized protein</fullName>
    </submittedName>
</protein>
<name>A0ABU3NRF9_9CHLR</name>
<sequence>MATEPLHIPHVGHWHAYCPSCGAVIPVGVMLPDSCPHCGSSGGNLVVLPAGLDEIARGKRAGEAKEVDGTVIYPDG</sequence>
<dbReference type="Proteomes" id="UP001254165">
    <property type="component" value="Unassembled WGS sequence"/>
</dbReference>
<comment type="caution">
    <text evidence="1">The sequence shown here is derived from an EMBL/GenBank/DDBJ whole genome shotgun (WGS) entry which is preliminary data.</text>
</comment>
<organism evidence="1 2">
    <name type="scientific">Thermanaerothrix solaris</name>
    <dbReference type="NCBI Taxonomy" id="3058434"/>
    <lineage>
        <taxon>Bacteria</taxon>
        <taxon>Bacillati</taxon>
        <taxon>Chloroflexota</taxon>
        <taxon>Anaerolineae</taxon>
        <taxon>Anaerolineales</taxon>
        <taxon>Anaerolineaceae</taxon>
        <taxon>Thermanaerothrix</taxon>
    </lineage>
</organism>
<evidence type="ECO:0000313" key="2">
    <source>
        <dbReference type="Proteomes" id="UP001254165"/>
    </source>
</evidence>
<accession>A0ABU3NRF9</accession>
<proteinExistence type="predicted"/>
<reference evidence="1 2" key="1">
    <citation type="submission" date="2023-07" db="EMBL/GenBank/DDBJ databases">
        <title>Novel species of Thermanaerothrix with wide hydrolytic capabilities.</title>
        <authorList>
            <person name="Zayulina K.S."/>
            <person name="Podosokorskaya O.A."/>
            <person name="Elcheninov A.G."/>
        </authorList>
    </citation>
    <scope>NUCLEOTIDE SEQUENCE [LARGE SCALE GENOMIC DNA]</scope>
    <source>
        <strain evidence="1 2">4228-RoL</strain>
    </source>
</reference>
<evidence type="ECO:0000313" key="1">
    <source>
        <dbReference type="EMBL" id="MDT8899429.1"/>
    </source>
</evidence>